<keyword evidence="4" id="KW-1185">Reference proteome</keyword>
<keyword evidence="2" id="KW-0472">Membrane</keyword>
<accession>A0AAN7UAI0</accession>
<evidence type="ECO:0000313" key="4">
    <source>
        <dbReference type="Proteomes" id="UP001305414"/>
    </source>
</evidence>
<evidence type="ECO:0000256" key="2">
    <source>
        <dbReference type="SAM" id="Phobius"/>
    </source>
</evidence>
<proteinExistence type="predicted"/>
<organism evidence="3 4">
    <name type="scientific">Xylaria bambusicola</name>
    <dbReference type="NCBI Taxonomy" id="326684"/>
    <lineage>
        <taxon>Eukaryota</taxon>
        <taxon>Fungi</taxon>
        <taxon>Dikarya</taxon>
        <taxon>Ascomycota</taxon>
        <taxon>Pezizomycotina</taxon>
        <taxon>Sordariomycetes</taxon>
        <taxon>Xylariomycetidae</taxon>
        <taxon>Xylariales</taxon>
        <taxon>Xylariaceae</taxon>
        <taxon>Xylaria</taxon>
    </lineage>
</organism>
<feature type="compositionally biased region" description="Acidic residues" evidence="1">
    <location>
        <begin position="216"/>
        <end position="227"/>
    </location>
</feature>
<protein>
    <submittedName>
        <fullName evidence="3">Uncharacterized protein</fullName>
    </submittedName>
</protein>
<keyword evidence="2" id="KW-0812">Transmembrane</keyword>
<reference evidence="3 4" key="1">
    <citation type="submission" date="2023-10" db="EMBL/GenBank/DDBJ databases">
        <title>Draft genome sequence of Xylaria bambusicola isolate GMP-LS, the root and basal stem rot pathogen of sugarcane in Indonesia.</title>
        <authorList>
            <person name="Selvaraj P."/>
            <person name="Muralishankar V."/>
            <person name="Muruganantham S."/>
            <person name="Sp S."/>
            <person name="Haryani S."/>
            <person name="Lau K.J.X."/>
            <person name="Naqvi N.I."/>
        </authorList>
    </citation>
    <scope>NUCLEOTIDE SEQUENCE [LARGE SCALE GENOMIC DNA]</scope>
    <source>
        <strain evidence="3">GMP-LS</strain>
    </source>
</reference>
<keyword evidence="2" id="KW-1133">Transmembrane helix</keyword>
<feature type="region of interest" description="Disordered" evidence="1">
    <location>
        <begin position="1"/>
        <end position="20"/>
    </location>
</feature>
<dbReference type="Proteomes" id="UP001305414">
    <property type="component" value="Unassembled WGS sequence"/>
</dbReference>
<feature type="compositionally biased region" description="Polar residues" evidence="1">
    <location>
        <begin position="141"/>
        <end position="169"/>
    </location>
</feature>
<feature type="compositionally biased region" description="Basic and acidic residues" evidence="1">
    <location>
        <begin position="170"/>
        <end position="193"/>
    </location>
</feature>
<evidence type="ECO:0000313" key="3">
    <source>
        <dbReference type="EMBL" id="KAK5628645.1"/>
    </source>
</evidence>
<evidence type="ECO:0000256" key="1">
    <source>
        <dbReference type="SAM" id="MobiDB-lite"/>
    </source>
</evidence>
<feature type="region of interest" description="Disordered" evidence="1">
    <location>
        <begin position="138"/>
        <end position="237"/>
    </location>
</feature>
<gene>
    <name evidence="3" type="ORF">RRF57_004360</name>
</gene>
<name>A0AAN7UAI0_9PEZI</name>
<sequence>MDKISDYMRKSGSFSSTMGRRGDVSLPMHIDAKPRTTFQLRALLGHCLYRRVVIWIVLIVVLLTSLIFKPRWTTQSRNVLDIAHGNKVLVKEPFTTAGNVVLQNQDSAIIDLPVQEAIYEVQLGEVEVNEVANVEEAANVDQNAPNGTPNNETNDIPNNSAESIINNDFDSSREPIPESMSEDKSEDIAEKVLENLSEDILDSVVNEEPPVNIANQEEDTSEEEENADWPKWLKYKQ</sequence>
<feature type="transmembrane region" description="Helical" evidence="2">
    <location>
        <begin position="48"/>
        <end position="68"/>
    </location>
</feature>
<dbReference type="EMBL" id="JAWHQM010000009">
    <property type="protein sequence ID" value="KAK5628645.1"/>
    <property type="molecule type" value="Genomic_DNA"/>
</dbReference>
<dbReference type="AlphaFoldDB" id="A0AAN7UAI0"/>
<comment type="caution">
    <text evidence="3">The sequence shown here is derived from an EMBL/GenBank/DDBJ whole genome shotgun (WGS) entry which is preliminary data.</text>
</comment>